<dbReference type="OrthoDB" id="9767928at2"/>
<dbReference type="InterPro" id="IPR036676">
    <property type="entry name" value="PurM-like_C_sf"/>
</dbReference>
<evidence type="ECO:0000256" key="4">
    <source>
        <dbReference type="ARBA" id="ARBA00022840"/>
    </source>
</evidence>
<dbReference type="GO" id="GO:0004756">
    <property type="term" value="F:selenide, water dikinase activity"/>
    <property type="evidence" value="ECO:0007669"/>
    <property type="project" value="TreeGrafter"/>
</dbReference>
<evidence type="ECO:0000259" key="6">
    <source>
        <dbReference type="Pfam" id="PF00586"/>
    </source>
</evidence>
<keyword evidence="1" id="KW-0808">Transferase</keyword>
<keyword evidence="5" id="KW-0711">Selenium</keyword>
<dbReference type="GO" id="GO:0016491">
    <property type="term" value="F:oxidoreductase activity"/>
    <property type="evidence" value="ECO:0007669"/>
    <property type="project" value="InterPro"/>
</dbReference>
<dbReference type="InterPro" id="IPR036188">
    <property type="entry name" value="FAD/NAD-bd_sf"/>
</dbReference>
<dbReference type="Pfam" id="PF00586">
    <property type="entry name" value="AIRS"/>
    <property type="match status" value="1"/>
</dbReference>
<protein>
    <submittedName>
        <fullName evidence="9">Selenophosphate synthase</fullName>
    </submittedName>
</protein>
<feature type="domain" description="FAD/NAD(P)-binding" evidence="8">
    <location>
        <begin position="11"/>
        <end position="303"/>
    </location>
</feature>
<dbReference type="PANTHER" id="PTHR10256">
    <property type="entry name" value="SELENIDE, WATER DIKINASE"/>
    <property type="match status" value="1"/>
</dbReference>
<dbReference type="Pfam" id="PF07992">
    <property type="entry name" value="Pyr_redox_2"/>
    <property type="match status" value="1"/>
</dbReference>
<dbReference type="SUPFAM" id="SSF56042">
    <property type="entry name" value="PurM C-terminal domain-like"/>
    <property type="match status" value="1"/>
</dbReference>
<dbReference type="Gene3D" id="3.50.50.100">
    <property type="match status" value="1"/>
</dbReference>
<dbReference type="EMBL" id="FQXC01000004">
    <property type="protein sequence ID" value="SHH86831.1"/>
    <property type="molecule type" value="Genomic_DNA"/>
</dbReference>
<dbReference type="SUPFAM" id="SSF55326">
    <property type="entry name" value="PurM N-terminal domain-like"/>
    <property type="match status" value="1"/>
</dbReference>
<dbReference type="Proteomes" id="UP000184221">
    <property type="component" value="Unassembled WGS sequence"/>
</dbReference>
<evidence type="ECO:0000256" key="5">
    <source>
        <dbReference type="ARBA" id="ARBA00023266"/>
    </source>
</evidence>
<evidence type="ECO:0000256" key="1">
    <source>
        <dbReference type="ARBA" id="ARBA00022679"/>
    </source>
</evidence>
<dbReference type="NCBIfam" id="TIGR03169">
    <property type="entry name" value="Nterm_to_SelD"/>
    <property type="match status" value="1"/>
</dbReference>
<dbReference type="RefSeq" id="WP_072779281.1">
    <property type="nucleotide sequence ID" value="NZ_FQXC01000004.1"/>
</dbReference>
<dbReference type="AlphaFoldDB" id="A0A1M5WH26"/>
<dbReference type="GO" id="GO:0005524">
    <property type="term" value="F:ATP binding"/>
    <property type="evidence" value="ECO:0007669"/>
    <property type="project" value="UniProtKB-KW"/>
</dbReference>
<dbReference type="InterPro" id="IPR016188">
    <property type="entry name" value="PurM-like_N"/>
</dbReference>
<dbReference type="Gene3D" id="3.30.1330.10">
    <property type="entry name" value="PurM-like, N-terminal domain"/>
    <property type="match status" value="1"/>
</dbReference>
<evidence type="ECO:0000259" key="8">
    <source>
        <dbReference type="Pfam" id="PF07992"/>
    </source>
</evidence>
<evidence type="ECO:0000259" key="7">
    <source>
        <dbReference type="Pfam" id="PF02769"/>
    </source>
</evidence>
<gene>
    <name evidence="9" type="ORF">SAMN05443551_3467</name>
</gene>
<evidence type="ECO:0000256" key="2">
    <source>
        <dbReference type="ARBA" id="ARBA00022741"/>
    </source>
</evidence>
<dbReference type="Gene3D" id="3.90.650.10">
    <property type="entry name" value="PurM-like C-terminal domain"/>
    <property type="match status" value="1"/>
</dbReference>
<dbReference type="InterPro" id="IPR010918">
    <property type="entry name" value="PurM-like_C_dom"/>
</dbReference>
<feature type="domain" description="PurM-like N-terminal" evidence="6">
    <location>
        <begin position="429"/>
        <end position="537"/>
    </location>
</feature>
<sequence length="722" mass="75295">MHQPPLPLSQDLVLIGGGHTHALVLRKWLMKPLPGARVTLINPGPTAPYSGMLPGFVAGHYTRDQLDIDLVRLATAANARLVIGSATGIDLASGLIHIDTGPPIGFDVAAVDVGITSDMPSLPGFAEHAVPAKPLGPFAARWDAFRNEDGPASVAIIGGGVAGAELSMAMAHALRQRNRPATIHVIDASKALSALPAKSAGALRDAMKAQGVVIHENVGITQIDGHDIHLDDGRTITAAFITGAAGARPYPWLAETGLDTHDGFLTVNDRLQTSDPRLFAVGDCAHMAHDPRPKAGVYAVRQAPVLHNNLIASLSGGPLKRYAPQKDYLKLISLGEKSALGDRFGLTFTGPWVWTWKDRIDRTFMDQFETLPKMARPPLPYPRAKGLREALGPKPLCGGCGAKVGRNALSNALATLAPPQRADITPLPGDDAALLTTGGTKQVFTTDHLRSFWGDPAVMARIATHHALGDIWAMGAEPQAATLSVTLPRLSETLAERTLTEILNTVEAVLRDTGADLVGGHSTIGDELTIGLALTGLCDHEPITLAGAQDGAALILTKPIGTGVIMAAAMSGQARGADVAGALDAMQQGQRSASFILRRCAQAMTDLTGFGLAGHTQNLCHASGLAASLTLDAIPLLAGARDLSDSGAHSSLYANNRAGFSNIPETPQSRLLFDPQTGGGLLAAVPKDDAKAVVQELQQAGYSDAAIIGHLHSGTPGQVSIA</sequence>
<organism evidence="9 10">
    <name type="scientific">Marivita hallyeonensis</name>
    <dbReference type="NCBI Taxonomy" id="996342"/>
    <lineage>
        <taxon>Bacteria</taxon>
        <taxon>Pseudomonadati</taxon>
        <taxon>Pseudomonadota</taxon>
        <taxon>Alphaproteobacteria</taxon>
        <taxon>Rhodobacterales</taxon>
        <taxon>Roseobacteraceae</taxon>
        <taxon>Marivita</taxon>
    </lineage>
</organism>
<keyword evidence="10" id="KW-1185">Reference proteome</keyword>
<dbReference type="InterPro" id="IPR036921">
    <property type="entry name" value="PurM-like_N_sf"/>
</dbReference>
<dbReference type="PRINTS" id="PR00368">
    <property type="entry name" value="FADPNR"/>
</dbReference>
<keyword evidence="4" id="KW-0067">ATP-binding</keyword>
<feature type="domain" description="PurM-like C-terminal" evidence="7">
    <location>
        <begin position="549"/>
        <end position="714"/>
    </location>
</feature>
<dbReference type="Pfam" id="PF02769">
    <property type="entry name" value="AIRS_C"/>
    <property type="match status" value="1"/>
</dbReference>
<evidence type="ECO:0000256" key="3">
    <source>
        <dbReference type="ARBA" id="ARBA00022777"/>
    </source>
</evidence>
<evidence type="ECO:0000313" key="10">
    <source>
        <dbReference type="Proteomes" id="UP000184221"/>
    </source>
</evidence>
<dbReference type="InterPro" id="IPR004536">
    <property type="entry name" value="SPS/SelD"/>
</dbReference>
<proteinExistence type="predicted"/>
<dbReference type="CDD" id="cd02195">
    <property type="entry name" value="SelD"/>
    <property type="match status" value="1"/>
</dbReference>
<keyword evidence="3" id="KW-0418">Kinase</keyword>
<dbReference type="GO" id="GO:0005737">
    <property type="term" value="C:cytoplasm"/>
    <property type="evidence" value="ECO:0007669"/>
    <property type="project" value="TreeGrafter"/>
</dbReference>
<accession>A0A1M5WH26</accession>
<dbReference type="InterPro" id="IPR023753">
    <property type="entry name" value="FAD/NAD-binding_dom"/>
</dbReference>
<dbReference type="STRING" id="996342.SAMN05443551_3467"/>
<dbReference type="NCBIfam" id="TIGR00476">
    <property type="entry name" value="selD"/>
    <property type="match status" value="1"/>
</dbReference>
<dbReference type="InterPro" id="IPR017584">
    <property type="entry name" value="Pyridine_nucleo_diS_OxRdtase_N"/>
</dbReference>
<name>A0A1M5WH26_9RHOB</name>
<reference evidence="9 10" key="1">
    <citation type="submission" date="2016-11" db="EMBL/GenBank/DDBJ databases">
        <authorList>
            <person name="Jaros S."/>
            <person name="Januszkiewicz K."/>
            <person name="Wedrychowicz H."/>
        </authorList>
    </citation>
    <scope>NUCLEOTIDE SEQUENCE [LARGE SCALE GENOMIC DNA]</scope>
    <source>
        <strain evidence="9 10">DSM 29431</strain>
    </source>
</reference>
<evidence type="ECO:0000313" key="9">
    <source>
        <dbReference type="EMBL" id="SHH86831.1"/>
    </source>
</evidence>
<dbReference type="GO" id="GO:0016260">
    <property type="term" value="P:selenocysteine biosynthetic process"/>
    <property type="evidence" value="ECO:0007669"/>
    <property type="project" value="TreeGrafter"/>
</dbReference>
<dbReference type="PANTHER" id="PTHR10256:SF0">
    <property type="entry name" value="INACTIVE SELENIDE, WATER DIKINASE-LIKE PROTEIN-RELATED"/>
    <property type="match status" value="1"/>
</dbReference>
<keyword evidence="2" id="KW-0547">Nucleotide-binding</keyword>
<dbReference type="SUPFAM" id="SSF51905">
    <property type="entry name" value="FAD/NAD(P)-binding domain"/>
    <property type="match status" value="2"/>
</dbReference>